<feature type="transmembrane region" description="Helical" evidence="6">
    <location>
        <begin position="215"/>
        <end position="235"/>
    </location>
</feature>
<accession>A0ABR4C5Z6</accession>
<evidence type="ECO:0000259" key="7">
    <source>
        <dbReference type="PROSITE" id="PS50850"/>
    </source>
</evidence>
<dbReference type="SUPFAM" id="SSF103473">
    <property type="entry name" value="MFS general substrate transporter"/>
    <property type="match status" value="1"/>
</dbReference>
<dbReference type="InterPro" id="IPR011701">
    <property type="entry name" value="MFS"/>
</dbReference>
<keyword evidence="9" id="KW-1185">Reference proteome</keyword>
<evidence type="ECO:0000256" key="5">
    <source>
        <dbReference type="SAM" id="MobiDB-lite"/>
    </source>
</evidence>
<feature type="transmembrane region" description="Helical" evidence="6">
    <location>
        <begin position="328"/>
        <end position="348"/>
    </location>
</feature>
<dbReference type="CDD" id="cd17323">
    <property type="entry name" value="MFS_Tpo1_MDR_like"/>
    <property type="match status" value="1"/>
</dbReference>
<gene>
    <name evidence="8" type="ORF">VTL71DRAFT_3023</name>
</gene>
<comment type="caution">
    <text evidence="8">The sequence shown here is derived from an EMBL/GenBank/DDBJ whole genome shotgun (WGS) entry which is preliminary data.</text>
</comment>
<dbReference type="Proteomes" id="UP001595075">
    <property type="component" value="Unassembled WGS sequence"/>
</dbReference>
<feature type="compositionally biased region" description="Polar residues" evidence="5">
    <location>
        <begin position="11"/>
        <end position="24"/>
    </location>
</feature>
<feature type="transmembrane region" description="Helical" evidence="6">
    <location>
        <begin position="289"/>
        <end position="308"/>
    </location>
</feature>
<dbReference type="PANTHER" id="PTHR23502">
    <property type="entry name" value="MAJOR FACILITATOR SUPERFAMILY"/>
    <property type="match status" value="1"/>
</dbReference>
<feature type="transmembrane region" description="Helical" evidence="6">
    <location>
        <begin position="58"/>
        <end position="83"/>
    </location>
</feature>
<dbReference type="Pfam" id="PF07690">
    <property type="entry name" value="MFS_1"/>
    <property type="match status" value="1"/>
</dbReference>
<feature type="transmembrane region" description="Helical" evidence="6">
    <location>
        <begin position="186"/>
        <end position="209"/>
    </location>
</feature>
<evidence type="ECO:0000256" key="2">
    <source>
        <dbReference type="ARBA" id="ARBA00022692"/>
    </source>
</evidence>
<dbReference type="InterPro" id="IPR020846">
    <property type="entry name" value="MFS_dom"/>
</dbReference>
<sequence length="499" mass="54503">MASKDMPPSTQPSNATPLASISKPTSPPPEIPVDSNLVAWDGPHDPDNPKNWPMKRKWLAIVPMSMFNFLAAMSSAAAAPALFQIGKDLEIHSQTLLIMVLSIFLLGSAVIPLFTGPLSEVFGRVVILQLTNAFYIVFNTACGAARTQNQMIAFRFLAGLGGSGPQAIGSGILGDLFLPHERGKAVAIYTVAPLLGTLIGPITGGYLVQYASWRWSFYIVSIAGAVVQLAGFFIFRETYAPILLHRRCKKLQKSTGNQELYTQFHSVKFSELLRKSLNRPFKMLGTQPIVQVLSLYVAFLNGILYLMVATFPDVWTRVYNESASIGSLNYISFTIGMIIAMQVGTRFADKLYLRLRTKNGGVGVPEFRLPMLCMGATTVPVGLFWYGWTARESLHWIMPNIGAAIYAGSTVLQLVCVQGYLIDCYTQYAASAMAGVTVLRNLLGFGLPLVAPSLYGRLGFAWGNSLLAFLAIFIGIPAPIALWFYGATLRKKSPFARSD</sequence>
<evidence type="ECO:0000256" key="6">
    <source>
        <dbReference type="SAM" id="Phobius"/>
    </source>
</evidence>
<feature type="region of interest" description="Disordered" evidence="5">
    <location>
        <begin position="1"/>
        <end position="51"/>
    </location>
</feature>
<feature type="transmembrane region" description="Helical" evidence="6">
    <location>
        <begin position="428"/>
        <end position="450"/>
    </location>
</feature>
<protein>
    <recommendedName>
        <fullName evidence="7">Major facilitator superfamily (MFS) profile domain-containing protein</fullName>
    </recommendedName>
</protein>
<dbReference type="PANTHER" id="PTHR23502:SF60">
    <property type="entry name" value="MAJOR FACILITATOR SUPERFAMILY (MFS) PROFILE DOMAIN-CONTAINING PROTEIN-RELATED"/>
    <property type="match status" value="1"/>
</dbReference>
<dbReference type="InterPro" id="IPR036259">
    <property type="entry name" value="MFS_trans_sf"/>
</dbReference>
<dbReference type="EMBL" id="JAZHXI010000012">
    <property type="protein sequence ID" value="KAL2065353.1"/>
    <property type="molecule type" value="Genomic_DNA"/>
</dbReference>
<name>A0ABR4C5Z6_9HELO</name>
<evidence type="ECO:0000256" key="3">
    <source>
        <dbReference type="ARBA" id="ARBA00022989"/>
    </source>
</evidence>
<evidence type="ECO:0000256" key="1">
    <source>
        <dbReference type="ARBA" id="ARBA00004141"/>
    </source>
</evidence>
<feature type="transmembrane region" description="Helical" evidence="6">
    <location>
        <begin position="369"/>
        <end position="388"/>
    </location>
</feature>
<feature type="transmembrane region" description="Helical" evidence="6">
    <location>
        <begin position="95"/>
        <end position="115"/>
    </location>
</feature>
<proteinExistence type="predicted"/>
<keyword evidence="4 6" id="KW-0472">Membrane</keyword>
<feature type="transmembrane region" description="Helical" evidence="6">
    <location>
        <begin position="121"/>
        <end position="145"/>
    </location>
</feature>
<keyword evidence="2 6" id="KW-0812">Transmembrane</keyword>
<feature type="domain" description="Major facilitator superfamily (MFS) profile" evidence="7">
    <location>
        <begin position="60"/>
        <end position="489"/>
    </location>
</feature>
<evidence type="ECO:0000313" key="8">
    <source>
        <dbReference type="EMBL" id="KAL2065353.1"/>
    </source>
</evidence>
<feature type="transmembrane region" description="Helical" evidence="6">
    <location>
        <begin position="462"/>
        <end position="485"/>
    </location>
</feature>
<dbReference type="Gene3D" id="1.20.1250.20">
    <property type="entry name" value="MFS general substrate transporter like domains"/>
    <property type="match status" value="1"/>
</dbReference>
<organism evidence="8 9">
    <name type="scientific">Oculimacula yallundae</name>
    <dbReference type="NCBI Taxonomy" id="86028"/>
    <lineage>
        <taxon>Eukaryota</taxon>
        <taxon>Fungi</taxon>
        <taxon>Dikarya</taxon>
        <taxon>Ascomycota</taxon>
        <taxon>Pezizomycotina</taxon>
        <taxon>Leotiomycetes</taxon>
        <taxon>Helotiales</taxon>
        <taxon>Ploettnerulaceae</taxon>
        <taxon>Oculimacula</taxon>
    </lineage>
</organism>
<comment type="subcellular location">
    <subcellularLocation>
        <location evidence="1">Membrane</location>
        <topology evidence="1">Multi-pass membrane protein</topology>
    </subcellularLocation>
</comment>
<dbReference type="PROSITE" id="PS50850">
    <property type="entry name" value="MFS"/>
    <property type="match status" value="1"/>
</dbReference>
<feature type="transmembrane region" description="Helical" evidence="6">
    <location>
        <begin position="394"/>
        <end position="416"/>
    </location>
</feature>
<evidence type="ECO:0000256" key="4">
    <source>
        <dbReference type="ARBA" id="ARBA00023136"/>
    </source>
</evidence>
<keyword evidence="3 6" id="KW-1133">Transmembrane helix</keyword>
<evidence type="ECO:0000313" key="9">
    <source>
        <dbReference type="Proteomes" id="UP001595075"/>
    </source>
</evidence>
<reference evidence="8 9" key="1">
    <citation type="journal article" date="2024" name="Commun. Biol.">
        <title>Comparative genomic analysis of thermophilic fungi reveals convergent evolutionary adaptations and gene losses.</title>
        <authorList>
            <person name="Steindorff A.S."/>
            <person name="Aguilar-Pontes M.V."/>
            <person name="Robinson A.J."/>
            <person name="Andreopoulos B."/>
            <person name="LaButti K."/>
            <person name="Kuo A."/>
            <person name="Mondo S."/>
            <person name="Riley R."/>
            <person name="Otillar R."/>
            <person name="Haridas S."/>
            <person name="Lipzen A."/>
            <person name="Grimwood J."/>
            <person name="Schmutz J."/>
            <person name="Clum A."/>
            <person name="Reid I.D."/>
            <person name="Moisan M.C."/>
            <person name="Butler G."/>
            <person name="Nguyen T.T.M."/>
            <person name="Dewar K."/>
            <person name="Conant G."/>
            <person name="Drula E."/>
            <person name="Henrissat B."/>
            <person name="Hansel C."/>
            <person name="Singer S."/>
            <person name="Hutchinson M.I."/>
            <person name="de Vries R.P."/>
            <person name="Natvig D.O."/>
            <person name="Powell A.J."/>
            <person name="Tsang A."/>
            <person name="Grigoriev I.V."/>
        </authorList>
    </citation>
    <scope>NUCLEOTIDE SEQUENCE [LARGE SCALE GENOMIC DNA]</scope>
    <source>
        <strain evidence="8 9">CBS 494.80</strain>
    </source>
</reference>